<dbReference type="InterPro" id="IPR002925">
    <property type="entry name" value="Dienelactn_hydro"/>
</dbReference>
<feature type="domain" description="Dienelactone hydrolase" evidence="1">
    <location>
        <begin position="241"/>
        <end position="326"/>
    </location>
</feature>
<keyword evidence="2" id="KW-0378">Hydrolase</keyword>
<dbReference type="EMBL" id="FXAW01000005">
    <property type="protein sequence ID" value="SMG38727.1"/>
    <property type="molecule type" value="Genomic_DNA"/>
</dbReference>
<organism evidence="2 3">
    <name type="scientific">Marivirga sericea</name>
    <dbReference type="NCBI Taxonomy" id="1028"/>
    <lineage>
        <taxon>Bacteria</taxon>
        <taxon>Pseudomonadati</taxon>
        <taxon>Bacteroidota</taxon>
        <taxon>Cytophagia</taxon>
        <taxon>Cytophagales</taxon>
        <taxon>Marivirgaceae</taxon>
        <taxon>Marivirga</taxon>
    </lineage>
</organism>
<dbReference type="Gene3D" id="3.40.50.1820">
    <property type="entry name" value="alpha/beta hydrolase"/>
    <property type="match status" value="1"/>
</dbReference>
<evidence type="ECO:0000313" key="2">
    <source>
        <dbReference type="EMBL" id="SMG38727.1"/>
    </source>
</evidence>
<dbReference type="RefSeq" id="WP_085517735.1">
    <property type="nucleotide sequence ID" value="NZ_FXAW01000005.1"/>
</dbReference>
<protein>
    <submittedName>
        <fullName evidence="2">Alpha/beta hydrolase family protein</fullName>
    </submittedName>
</protein>
<dbReference type="AlphaFoldDB" id="A0A1X7KCU8"/>
<dbReference type="InterPro" id="IPR029058">
    <property type="entry name" value="AB_hydrolase_fold"/>
</dbReference>
<dbReference type="Proteomes" id="UP000193804">
    <property type="component" value="Unassembled WGS sequence"/>
</dbReference>
<dbReference type="OrthoDB" id="1118238at2"/>
<name>A0A1X7KCU8_9BACT</name>
<evidence type="ECO:0000259" key="1">
    <source>
        <dbReference type="Pfam" id="PF01738"/>
    </source>
</evidence>
<reference evidence="3" key="1">
    <citation type="submission" date="2017-04" db="EMBL/GenBank/DDBJ databases">
        <authorList>
            <person name="Varghese N."/>
            <person name="Submissions S."/>
        </authorList>
    </citation>
    <scope>NUCLEOTIDE SEQUENCE [LARGE SCALE GENOMIC DNA]</scope>
    <source>
        <strain evidence="3">DSM 4125</strain>
    </source>
</reference>
<gene>
    <name evidence="2" type="ORF">SAMN05661096_02564</name>
</gene>
<dbReference type="STRING" id="1028.SAMN05661096_02564"/>
<keyword evidence="3" id="KW-1185">Reference proteome</keyword>
<dbReference type="GO" id="GO:0016787">
    <property type="term" value="F:hydrolase activity"/>
    <property type="evidence" value="ECO:0007669"/>
    <property type="project" value="UniProtKB-KW"/>
</dbReference>
<dbReference type="SUPFAM" id="SSF53474">
    <property type="entry name" value="alpha/beta-Hydrolases"/>
    <property type="match status" value="1"/>
</dbReference>
<dbReference type="Pfam" id="PF01738">
    <property type="entry name" value="DLH"/>
    <property type="match status" value="1"/>
</dbReference>
<proteinExistence type="predicted"/>
<evidence type="ECO:0000313" key="3">
    <source>
        <dbReference type="Proteomes" id="UP000193804"/>
    </source>
</evidence>
<sequence length="327" mass="37928">MKKHLILIILKLQVLIILLPFSGFNQISPLQKGFKAYSIKHAEDTIDFFIYNPKNLDKKNLFIHISGSWPAPLWIETDPCCVTADPFSYNLIPEDYAYVVISKYKFPFSEKEDFNIPDGYWKKNTLDFRVNRTNEVIKYIQQNLFKPEKIVLVGTSQGTDVAAKLATLNKDVTHLGFWAGGGLPQLMEFILFARKEAIAGKITEKEATDKIDSLLVQFEKMFADPSPDKMWDENSYLSYVSFSEPPVENLLKLDIPIFVAIGTKDENVAIENSYIIPVQFIRHQKKNLTFRHYPNYDHSFYEKLPNGEEMDRFDDVTKEFISWLEKK</sequence>
<accession>A0A1X7KCU8</accession>